<organism evidence="10 11">
    <name type="scientific">Polyangium spumosum</name>
    <dbReference type="NCBI Taxonomy" id="889282"/>
    <lineage>
        <taxon>Bacteria</taxon>
        <taxon>Pseudomonadati</taxon>
        <taxon>Myxococcota</taxon>
        <taxon>Polyangia</taxon>
        <taxon>Polyangiales</taxon>
        <taxon>Polyangiaceae</taxon>
        <taxon>Polyangium</taxon>
    </lineage>
</organism>
<dbReference type="PROSITE" id="PS50109">
    <property type="entry name" value="HIS_KIN"/>
    <property type="match status" value="1"/>
</dbReference>
<dbReference type="InterPro" id="IPR004358">
    <property type="entry name" value="Sig_transdc_His_kin-like_C"/>
</dbReference>
<evidence type="ECO:0000256" key="1">
    <source>
        <dbReference type="ARBA" id="ARBA00000085"/>
    </source>
</evidence>
<evidence type="ECO:0000256" key="3">
    <source>
        <dbReference type="ARBA" id="ARBA00022553"/>
    </source>
</evidence>
<dbReference type="Gene3D" id="3.30.565.10">
    <property type="entry name" value="Histidine kinase-like ATPase, C-terminal domain"/>
    <property type="match status" value="1"/>
</dbReference>
<protein>
    <recommendedName>
        <fullName evidence="2">histidine kinase</fullName>
        <ecNumber evidence="2">2.7.13.3</ecNumber>
    </recommendedName>
</protein>
<comment type="catalytic activity">
    <reaction evidence="1">
        <text>ATP + protein L-histidine = ADP + protein N-phospho-L-histidine.</text>
        <dbReference type="EC" id="2.7.13.3"/>
    </reaction>
</comment>
<dbReference type="SUPFAM" id="SSF55874">
    <property type="entry name" value="ATPase domain of HSP90 chaperone/DNA topoisomerase II/histidine kinase"/>
    <property type="match status" value="1"/>
</dbReference>
<gene>
    <name evidence="10" type="ORF">GF068_24115</name>
</gene>
<evidence type="ECO:0000256" key="7">
    <source>
        <dbReference type="ARBA" id="ARBA00022840"/>
    </source>
</evidence>
<dbReference type="Proteomes" id="UP000440224">
    <property type="component" value="Unassembled WGS sequence"/>
</dbReference>
<dbReference type="EC" id="2.7.13.3" evidence="2"/>
<feature type="domain" description="Histidine kinase" evidence="9">
    <location>
        <begin position="301"/>
        <end position="511"/>
    </location>
</feature>
<evidence type="ECO:0000313" key="10">
    <source>
        <dbReference type="EMBL" id="MRG94981.1"/>
    </source>
</evidence>
<dbReference type="SMART" id="SM00387">
    <property type="entry name" value="HATPase_c"/>
    <property type="match status" value="1"/>
</dbReference>
<dbReference type="AlphaFoldDB" id="A0A6N7Q204"/>
<keyword evidence="3" id="KW-0597">Phosphoprotein</keyword>
<dbReference type="InterPro" id="IPR005467">
    <property type="entry name" value="His_kinase_dom"/>
</dbReference>
<dbReference type="OrthoDB" id="5484442at2"/>
<keyword evidence="5" id="KW-0547">Nucleotide-binding</keyword>
<dbReference type="InterPro" id="IPR003594">
    <property type="entry name" value="HATPase_dom"/>
</dbReference>
<evidence type="ECO:0000256" key="4">
    <source>
        <dbReference type="ARBA" id="ARBA00022679"/>
    </source>
</evidence>
<dbReference type="GO" id="GO:0005524">
    <property type="term" value="F:ATP binding"/>
    <property type="evidence" value="ECO:0007669"/>
    <property type="project" value="UniProtKB-KW"/>
</dbReference>
<keyword evidence="6" id="KW-0418">Kinase</keyword>
<comment type="caution">
    <text evidence="10">The sequence shown here is derived from an EMBL/GenBank/DDBJ whole genome shotgun (WGS) entry which is preliminary data.</text>
</comment>
<keyword evidence="11" id="KW-1185">Reference proteome</keyword>
<evidence type="ECO:0000256" key="5">
    <source>
        <dbReference type="ARBA" id="ARBA00022741"/>
    </source>
</evidence>
<dbReference type="GO" id="GO:0000160">
    <property type="term" value="P:phosphorelay signal transduction system"/>
    <property type="evidence" value="ECO:0007669"/>
    <property type="project" value="UniProtKB-KW"/>
</dbReference>
<keyword evidence="8" id="KW-0902">Two-component regulatory system</keyword>
<dbReference type="PANTHER" id="PTHR43065:SF10">
    <property type="entry name" value="PEROXIDE STRESS-ACTIVATED HISTIDINE KINASE MAK3"/>
    <property type="match status" value="1"/>
</dbReference>
<dbReference type="GO" id="GO:0004673">
    <property type="term" value="F:protein histidine kinase activity"/>
    <property type="evidence" value="ECO:0007669"/>
    <property type="project" value="UniProtKB-EC"/>
</dbReference>
<evidence type="ECO:0000313" key="11">
    <source>
        <dbReference type="Proteomes" id="UP000440224"/>
    </source>
</evidence>
<proteinExistence type="predicted"/>
<dbReference type="PRINTS" id="PR00344">
    <property type="entry name" value="BCTRLSENSOR"/>
</dbReference>
<sequence>MSFLDDVRRSLDRPEGSSWALSGLGAHRKTLLDALEALEARGEPEEKIERLHDVWSDKLGAFVQEMQRLLEGGLAFGASTEEIHALVDVALRRRLGLSDTAGSRVRDREIDRLSSEVLFSIQRPERAPSLWPERYAFELRALRRAEGETLLTPIGRLVLGLPERDAVRWLLAVEVALSRGPSDPWRISRSAAARLVESKRLRVFWYGSETWPAHPQSLDRLAALGLLSFEDEAEEALTTYELTENGAELLAEVASGETPMVLLAGALIQDETAAVLGRIRAATALIQRESAAFAMTRHARMVAHEIRNALVPVREAIDDLFAALQHEGRGRLVDRHGATITGGVDRIFRFMTEMAQVVERAGPPPEPFDVAAAIEDALAALAEELGRVAHFDRPRYLPPVRGRRDRFVLAIVDLLRNAARARDDRPATIRVSAGLDGDGAIVVTVDDDGPGVPPEYRRAIFAPGFSLRPGGTGQGLALVREVARAELGGEAHCEESPLGGARFVLRLPADAGRSAA</sequence>
<evidence type="ECO:0000256" key="8">
    <source>
        <dbReference type="ARBA" id="ARBA00023012"/>
    </source>
</evidence>
<dbReference type="InterPro" id="IPR036890">
    <property type="entry name" value="HATPase_C_sf"/>
</dbReference>
<keyword evidence="4" id="KW-0808">Transferase</keyword>
<evidence type="ECO:0000259" key="9">
    <source>
        <dbReference type="PROSITE" id="PS50109"/>
    </source>
</evidence>
<dbReference type="PANTHER" id="PTHR43065">
    <property type="entry name" value="SENSOR HISTIDINE KINASE"/>
    <property type="match status" value="1"/>
</dbReference>
<keyword evidence="7" id="KW-0067">ATP-binding</keyword>
<dbReference type="Pfam" id="PF02518">
    <property type="entry name" value="HATPase_c"/>
    <property type="match status" value="1"/>
</dbReference>
<name>A0A6N7Q204_9BACT</name>
<evidence type="ECO:0000256" key="6">
    <source>
        <dbReference type="ARBA" id="ARBA00022777"/>
    </source>
</evidence>
<accession>A0A6N7Q204</accession>
<dbReference type="EMBL" id="WJIE01000006">
    <property type="protein sequence ID" value="MRG94981.1"/>
    <property type="molecule type" value="Genomic_DNA"/>
</dbReference>
<evidence type="ECO:0000256" key="2">
    <source>
        <dbReference type="ARBA" id="ARBA00012438"/>
    </source>
</evidence>
<reference evidence="10 11" key="1">
    <citation type="submission" date="2019-10" db="EMBL/GenBank/DDBJ databases">
        <title>A soil myxobacterium in the family Polyangiaceae.</title>
        <authorList>
            <person name="Li Y."/>
            <person name="Wang J."/>
        </authorList>
    </citation>
    <scope>NUCLEOTIDE SEQUENCE [LARGE SCALE GENOMIC DNA]</scope>
    <source>
        <strain evidence="10 11">DSM 14734</strain>
    </source>
</reference>